<reference evidence="4" key="1">
    <citation type="journal article" date="2014" name="Front. Microbiol.">
        <title>High frequency of phylogenetically diverse reductive dehalogenase-homologous genes in deep subseafloor sedimentary metagenomes.</title>
        <authorList>
            <person name="Kawai M."/>
            <person name="Futagami T."/>
            <person name="Toyoda A."/>
            <person name="Takaki Y."/>
            <person name="Nishi S."/>
            <person name="Hori S."/>
            <person name="Arai W."/>
            <person name="Tsubouchi T."/>
            <person name="Morono Y."/>
            <person name="Uchiyama I."/>
            <person name="Ito T."/>
            <person name="Fujiyama A."/>
            <person name="Inagaki F."/>
            <person name="Takami H."/>
        </authorList>
    </citation>
    <scope>NUCLEOTIDE SEQUENCE</scope>
    <source>
        <strain evidence="4">Expedition CK06-06</strain>
    </source>
</reference>
<feature type="non-terminal residue" evidence="4">
    <location>
        <position position="74"/>
    </location>
</feature>
<evidence type="ECO:0000256" key="2">
    <source>
        <dbReference type="ARBA" id="ARBA00022806"/>
    </source>
</evidence>
<dbReference type="GO" id="GO:0006281">
    <property type="term" value="P:DNA repair"/>
    <property type="evidence" value="ECO:0007669"/>
    <property type="project" value="InterPro"/>
</dbReference>
<protein>
    <recommendedName>
        <fullName evidence="3">ATP-dependent DNA helicase RecG domain-containing protein</fullName>
    </recommendedName>
</protein>
<dbReference type="InterPro" id="IPR047112">
    <property type="entry name" value="RecG/Mfd"/>
</dbReference>
<accession>X1VSW9</accession>
<keyword evidence="1" id="KW-0378">Hydrolase</keyword>
<proteinExistence type="predicted"/>
<dbReference type="Pfam" id="PF19833">
    <property type="entry name" value="RecG_dom3_C"/>
    <property type="match status" value="1"/>
</dbReference>
<dbReference type="GO" id="GO:0016787">
    <property type="term" value="F:hydrolase activity"/>
    <property type="evidence" value="ECO:0007669"/>
    <property type="project" value="UniProtKB-KW"/>
</dbReference>
<sequence>PTCAHEASLTSVRRRPPEIVRERLDLIEKIQDGFQLAEEDLRLRGPGEFFGTRQSGLPDLGMAKLSDMALLELA</sequence>
<dbReference type="AlphaFoldDB" id="X1VSW9"/>
<feature type="non-terminal residue" evidence="4">
    <location>
        <position position="1"/>
    </location>
</feature>
<dbReference type="InterPro" id="IPR027417">
    <property type="entry name" value="P-loop_NTPase"/>
</dbReference>
<dbReference type="GO" id="GO:0003678">
    <property type="term" value="F:DNA helicase activity"/>
    <property type="evidence" value="ECO:0007669"/>
    <property type="project" value="TreeGrafter"/>
</dbReference>
<dbReference type="PANTHER" id="PTHR47964:SF1">
    <property type="entry name" value="ATP-DEPENDENT DNA HELICASE HOMOLOG RECG, CHLOROPLASTIC"/>
    <property type="match status" value="1"/>
</dbReference>
<keyword evidence="2" id="KW-0347">Helicase</keyword>
<keyword evidence="2" id="KW-0547">Nucleotide-binding</keyword>
<evidence type="ECO:0000313" key="4">
    <source>
        <dbReference type="EMBL" id="GAJ20381.1"/>
    </source>
</evidence>
<organism evidence="4">
    <name type="scientific">marine sediment metagenome</name>
    <dbReference type="NCBI Taxonomy" id="412755"/>
    <lineage>
        <taxon>unclassified sequences</taxon>
        <taxon>metagenomes</taxon>
        <taxon>ecological metagenomes</taxon>
    </lineage>
</organism>
<evidence type="ECO:0000259" key="3">
    <source>
        <dbReference type="Pfam" id="PF19833"/>
    </source>
</evidence>
<name>X1VSW9_9ZZZZ</name>
<dbReference type="Gene3D" id="3.40.50.300">
    <property type="entry name" value="P-loop containing nucleotide triphosphate hydrolases"/>
    <property type="match status" value="1"/>
</dbReference>
<keyword evidence="2" id="KW-0067">ATP-binding</keyword>
<dbReference type="EMBL" id="BARW01042121">
    <property type="protein sequence ID" value="GAJ20381.1"/>
    <property type="molecule type" value="Genomic_DNA"/>
</dbReference>
<dbReference type="PANTHER" id="PTHR47964">
    <property type="entry name" value="ATP-DEPENDENT DNA HELICASE HOMOLOG RECG, CHLOROPLASTIC"/>
    <property type="match status" value="1"/>
</dbReference>
<dbReference type="InterPro" id="IPR045562">
    <property type="entry name" value="RecG_dom3_C"/>
</dbReference>
<comment type="caution">
    <text evidence="4">The sequence shown here is derived from an EMBL/GenBank/DDBJ whole genome shotgun (WGS) entry which is preliminary data.</text>
</comment>
<feature type="domain" description="ATP-dependent DNA helicase RecG" evidence="3">
    <location>
        <begin position="31"/>
        <end position="65"/>
    </location>
</feature>
<evidence type="ECO:0000256" key="1">
    <source>
        <dbReference type="ARBA" id="ARBA00022801"/>
    </source>
</evidence>
<gene>
    <name evidence="4" type="ORF">S12H4_62638</name>
</gene>